<dbReference type="PANTHER" id="PTHR28259">
    <property type="entry name" value="FLUORIDE EXPORT PROTEIN 1-RELATED"/>
    <property type="match status" value="1"/>
</dbReference>
<evidence type="ECO:0000313" key="14">
    <source>
        <dbReference type="Proteomes" id="UP000024329"/>
    </source>
</evidence>
<protein>
    <recommendedName>
        <fullName evidence="12">Fluoride-specific ion channel FluC</fullName>
    </recommendedName>
</protein>
<evidence type="ECO:0000256" key="8">
    <source>
        <dbReference type="ARBA" id="ARBA00023136"/>
    </source>
</evidence>
<proteinExistence type="inferred from homology"/>
<comment type="similarity">
    <text evidence="10 12">Belongs to the fluoride channel Fluc/FEX (TC 1.A.43) family.</text>
</comment>
<keyword evidence="9 12" id="KW-0407">Ion channel</keyword>
<feature type="transmembrane region" description="Helical" evidence="12">
    <location>
        <begin position="44"/>
        <end position="65"/>
    </location>
</feature>
<reference evidence="13 14" key="1">
    <citation type="submission" date="2014-03" db="EMBL/GenBank/DDBJ databases">
        <title>Whole genome sequence of Novosphingobium resinovorum KF1.</title>
        <authorList>
            <person name="Gan H.M."/>
            <person name="Gan H.Y."/>
            <person name="Chew T.H."/>
            <person name="Savka M.A."/>
        </authorList>
    </citation>
    <scope>NUCLEOTIDE SEQUENCE [LARGE SCALE GENOMIC DNA]</scope>
    <source>
        <strain evidence="13 14">KF1</strain>
    </source>
</reference>
<feature type="binding site" evidence="12">
    <location>
        <position position="88"/>
    </location>
    <ligand>
        <name>Na(+)</name>
        <dbReference type="ChEBI" id="CHEBI:29101"/>
        <note>structural</note>
    </ligand>
</feature>
<evidence type="ECO:0000256" key="5">
    <source>
        <dbReference type="ARBA" id="ARBA00022989"/>
    </source>
</evidence>
<keyword evidence="12" id="KW-0479">Metal-binding</keyword>
<keyword evidence="5 12" id="KW-1133">Transmembrane helix</keyword>
<evidence type="ECO:0000256" key="4">
    <source>
        <dbReference type="ARBA" id="ARBA00022692"/>
    </source>
</evidence>
<keyword evidence="6 12" id="KW-0915">Sodium</keyword>
<comment type="caution">
    <text evidence="13">The sequence shown here is derived from an EMBL/GenBank/DDBJ whole genome shotgun (WGS) entry which is preliminary data.</text>
</comment>
<dbReference type="GO" id="GO:0005886">
    <property type="term" value="C:plasma membrane"/>
    <property type="evidence" value="ECO:0007669"/>
    <property type="project" value="UniProtKB-SubCell"/>
</dbReference>
<dbReference type="eggNOG" id="COG0239">
    <property type="taxonomic scope" value="Bacteria"/>
</dbReference>
<feature type="transmembrane region" description="Helical" evidence="12">
    <location>
        <begin position="77"/>
        <end position="97"/>
    </location>
</feature>
<keyword evidence="7 12" id="KW-0406">Ion transport</keyword>
<evidence type="ECO:0000256" key="10">
    <source>
        <dbReference type="ARBA" id="ARBA00035120"/>
    </source>
</evidence>
<dbReference type="AlphaFoldDB" id="A0A031K3D2"/>
<keyword evidence="8 12" id="KW-0472">Membrane</keyword>
<feature type="transmembrane region" description="Helical" evidence="12">
    <location>
        <begin position="109"/>
        <end position="131"/>
    </location>
</feature>
<comment type="activity regulation">
    <text evidence="12">Na(+) is not transported, but it plays an essential structural role and its presence is essential for fluoride channel function.</text>
</comment>
<dbReference type="STRING" id="158500.BES08_08395"/>
<name>A0A031K3D2_9SPHN</name>
<evidence type="ECO:0000256" key="2">
    <source>
        <dbReference type="ARBA" id="ARBA00022475"/>
    </source>
</evidence>
<evidence type="ECO:0000256" key="12">
    <source>
        <dbReference type="HAMAP-Rule" id="MF_00454"/>
    </source>
</evidence>
<sequence length="135" mass="14120">MPQPSFILASLYVALGGAFGSWLRFLVGRGWTAALGPVRAGVFPYGTLTVNVVGSLLMGLVTGWFARHGNTGEGTRLFVTVGVLGGFTTFSSMSLDFATLIQRGEIATAAFYTALSLLAGFGGLFLGLFVMRSVA</sequence>
<evidence type="ECO:0000256" key="11">
    <source>
        <dbReference type="ARBA" id="ARBA00035585"/>
    </source>
</evidence>
<gene>
    <name evidence="12 13" type="primary">crcB</name>
    <name evidence="12" type="synonym">fluC</name>
    <name evidence="13" type="ORF">BV97_00907</name>
</gene>
<organism evidence="13 14">
    <name type="scientific">Novosphingobium resinovorum</name>
    <dbReference type="NCBI Taxonomy" id="158500"/>
    <lineage>
        <taxon>Bacteria</taxon>
        <taxon>Pseudomonadati</taxon>
        <taxon>Pseudomonadota</taxon>
        <taxon>Alphaproteobacteria</taxon>
        <taxon>Sphingomonadales</taxon>
        <taxon>Sphingomonadaceae</taxon>
        <taxon>Novosphingobium</taxon>
    </lineage>
</organism>
<evidence type="ECO:0000256" key="7">
    <source>
        <dbReference type="ARBA" id="ARBA00023065"/>
    </source>
</evidence>
<accession>A0A031K3D2</accession>
<keyword evidence="4 12" id="KW-0812">Transmembrane</keyword>
<comment type="subcellular location">
    <subcellularLocation>
        <location evidence="1 12">Cell membrane</location>
        <topology evidence="1 12">Multi-pass membrane protein</topology>
    </subcellularLocation>
</comment>
<dbReference type="Pfam" id="PF02537">
    <property type="entry name" value="CRCB"/>
    <property type="match status" value="1"/>
</dbReference>
<feature type="binding site" evidence="12">
    <location>
        <position position="85"/>
    </location>
    <ligand>
        <name>Na(+)</name>
        <dbReference type="ChEBI" id="CHEBI:29101"/>
        <note>structural</note>
    </ligand>
</feature>
<comment type="function">
    <text evidence="12">Fluoride-specific ion channel. Important for reducing fluoride concentration in the cell, thus reducing its toxicity.</text>
</comment>
<dbReference type="GO" id="GO:0046872">
    <property type="term" value="F:metal ion binding"/>
    <property type="evidence" value="ECO:0007669"/>
    <property type="project" value="UniProtKB-KW"/>
</dbReference>
<keyword evidence="2 12" id="KW-1003">Cell membrane</keyword>
<dbReference type="PATRIC" id="fig|158500.4.peg.929"/>
<dbReference type="InterPro" id="IPR003691">
    <property type="entry name" value="FluC"/>
</dbReference>
<dbReference type="GO" id="GO:0062054">
    <property type="term" value="F:fluoride channel activity"/>
    <property type="evidence" value="ECO:0007669"/>
    <property type="project" value="UniProtKB-UniRule"/>
</dbReference>
<keyword evidence="12" id="KW-0813">Transport</keyword>
<evidence type="ECO:0000256" key="9">
    <source>
        <dbReference type="ARBA" id="ARBA00023303"/>
    </source>
</evidence>
<dbReference type="GO" id="GO:0140114">
    <property type="term" value="P:cellular detoxification of fluoride"/>
    <property type="evidence" value="ECO:0007669"/>
    <property type="project" value="UniProtKB-UniRule"/>
</dbReference>
<dbReference type="NCBIfam" id="TIGR00494">
    <property type="entry name" value="crcB"/>
    <property type="match status" value="1"/>
</dbReference>
<dbReference type="RefSeq" id="WP_008832568.1">
    <property type="nucleotide sequence ID" value="NZ_CP128492.1"/>
</dbReference>
<dbReference type="PANTHER" id="PTHR28259:SF1">
    <property type="entry name" value="FLUORIDE EXPORT PROTEIN 1-RELATED"/>
    <property type="match status" value="1"/>
</dbReference>
<dbReference type="Proteomes" id="UP000024329">
    <property type="component" value="Unassembled WGS sequence"/>
</dbReference>
<evidence type="ECO:0000256" key="1">
    <source>
        <dbReference type="ARBA" id="ARBA00004651"/>
    </source>
</evidence>
<evidence type="ECO:0000256" key="3">
    <source>
        <dbReference type="ARBA" id="ARBA00022519"/>
    </source>
</evidence>
<evidence type="ECO:0000313" key="13">
    <source>
        <dbReference type="EMBL" id="EZP83719.1"/>
    </source>
</evidence>
<dbReference type="EMBL" id="JFYZ01000002">
    <property type="protein sequence ID" value="EZP83719.1"/>
    <property type="molecule type" value="Genomic_DNA"/>
</dbReference>
<keyword evidence="3" id="KW-0997">Cell inner membrane</keyword>
<comment type="catalytic activity">
    <reaction evidence="11">
        <text>fluoride(in) = fluoride(out)</text>
        <dbReference type="Rhea" id="RHEA:76159"/>
        <dbReference type="ChEBI" id="CHEBI:17051"/>
    </reaction>
    <physiologicalReaction direction="left-to-right" evidence="11">
        <dbReference type="Rhea" id="RHEA:76160"/>
    </physiologicalReaction>
</comment>
<dbReference type="HAMAP" id="MF_00454">
    <property type="entry name" value="FluC"/>
    <property type="match status" value="1"/>
</dbReference>
<evidence type="ECO:0000256" key="6">
    <source>
        <dbReference type="ARBA" id="ARBA00023053"/>
    </source>
</evidence>